<dbReference type="PRINTS" id="PR00080">
    <property type="entry name" value="SDRFAMILY"/>
</dbReference>
<dbReference type="AlphaFoldDB" id="A0A420WAJ2"/>
<dbReference type="InterPro" id="IPR020904">
    <property type="entry name" value="Sc_DH/Rdtase_CS"/>
</dbReference>
<protein>
    <submittedName>
        <fullName evidence="3">NAD(P)-dependent dehydrogenase (Short-subunit alcohol dehydrogenase family)</fullName>
    </submittedName>
</protein>
<accession>A0A420WAJ2</accession>
<evidence type="ECO:0000313" key="4">
    <source>
        <dbReference type="Proteomes" id="UP000277424"/>
    </source>
</evidence>
<dbReference type="GO" id="GO:0016491">
    <property type="term" value="F:oxidoreductase activity"/>
    <property type="evidence" value="ECO:0007669"/>
    <property type="project" value="UniProtKB-KW"/>
</dbReference>
<reference evidence="3 4" key="1">
    <citation type="submission" date="2018-10" db="EMBL/GenBank/DDBJ databases">
        <title>Comparative analysis of microorganisms from saline springs in Andes Mountain Range, Colombia.</title>
        <authorList>
            <person name="Rubin E."/>
        </authorList>
    </citation>
    <scope>NUCLEOTIDE SEQUENCE [LARGE SCALE GENOMIC DNA]</scope>
    <source>
        <strain evidence="3 4">USBA 36</strain>
    </source>
</reference>
<dbReference type="FunFam" id="3.40.50.720:FF:000084">
    <property type="entry name" value="Short-chain dehydrogenase reductase"/>
    <property type="match status" value="1"/>
</dbReference>
<proteinExistence type="inferred from homology"/>
<gene>
    <name evidence="3" type="ORF">BCL74_3312</name>
</gene>
<dbReference type="PRINTS" id="PR00081">
    <property type="entry name" value="GDHRDH"/>
</dbReference>
<name>A0A420WAJ2_9PROT</name>
<evidence type="ECO:0000313" key="3">
    <source>
        <dbReference type="EMBL" id="RKQ67995.1"/>
    </source>
</evidence>
<dbReference type="CDD" id="cd05233">
    <property type="entry name" value="SDR_c"/>
    <property type="match status" value="1"/>
</dbReference>
<dbReference type="RefSeq" id="WP_121221707.1">
    <property type="nucleotide sequence ID" value="NZ_RBIG01000004.1"/>
</dbReference>
<dbReference type="SUPFAM" id="SSF51735">
    <property type="entry name" value="NAD(P)-binding Rossmann-fold domains"/>
    <property type="match status" value="1"/>
</dbReference>
<dbReference type="OrthoDB" id="9803333at2"/>
<dbReference type="InterPro" id="IPR036291">
    <property type="entry name" value="NAD(P)-bd_dom_sf"/>
</dbReference>
<dbReference type="Pfam" id="PF13561">
    <property type="entry name" value="adh_short_C2"/>
    <property type="match status" value="1"/>
</dbReference>
<keyword evidence="2" id="KW-0560">Oxidoreductase</keyword>
<dbReference type="NCBIfam" id="NF005559">
    <property type="entry name" value="PRK07231.1"/>
    <property type="match status" value="1"/>
</dbReference>
<sequence length="259" mass="26532">MIDFTGKIVLITGGASGIGLATARAFSGAGAHVAIGDLSGEAAETAAASLGADHMGLALDVTDESSGEAFVAAVEKQHGRIDVLVNCAGIADSFTPTLEQPLEQFRRLIDIHLTGTYAMCRHAAKPMLARGAGAIVNIGSIASWTALPRRNGYTAAKTGTLGLTRALACEWAQGGVRVNAVTPGYILTPFVEKLIAEGKLDQKVLARRCPSGRLGTPEDVAKAILFLASDMAGYITGTALPVDGGWIAYGAPGDAAAVE</sequence>
<comment type="caution">
    <text evidence="3">The sequence shown here is derived from an EMBL/GenBank/DDBJ whole genome shotgun (WGS) entry which is preliminary data.</text>
</comment>
<dbReference type="Proteomes" id="UP000277424">
    <property type="component" value="Unassembled WGS sequence"/>
</dbReference>
<organism evidence="3 4">
    <name type="scientific">Oceanibaculum indicum</name>
    <dbReference type="NCBI Taxonomy" id="526216"/>
    <lineage>
        <taxon>Bacteria</taxon>
        <taxon>Pseudomonadati</taxon>
        <taxon>Pseudomonadota</taxon>
        <taxon>Alphaproteobacteria</taxon>
        <taxon>Rhodospirillales</taxon>
        <taxon>Oceanibaculaceae</taxon>
        <taxon>Oceanibaculum</taxon>
    </lineage>
</organism>
<dbReference type="EMBL" id="RBIG01000004">
    <property type="protein sequence ID" value="RKQ67995.1"/>
    <property type="molecule type" value="Genomic_DNA"/>
</dbReference>
<evidence type="ECO:0000256" key="2">
    <source>
        <dbReference type="ARBA" id="ARBA00023002"/>
    </source>
</evidence>
<dbReference type="PROSITE" id="PS00061">
    <property type="entry name" value="ADH_SHORT"/>
    <property type="match status" value="1"/>
</dbReference>
<dbReference type="Gene3D" id="3.40.50.720">
    <property type="entry name" value="NAD(P)-binding Rossmann-like Domain"/>
    <property type="match status" value="1"/>
</dbReference>
<dbReference type="InterPro" id="IPR002347">
    <property type="entry name" value="SDR_fam"/>
</dbReference>
<evidence type="ECO:0000256" key="1">
    <source>
        <dbReference type="ARBA" id="ARBA00006484"/>
    </source>
</evidence>
<comment type="similarity">
    <text evidence="1">Belongs to the short-chain dehydrogenases/reductases (SDR) family.</text>
</comment>
<dbReference type="PANTHER" id="PTHR24321:SF8">
    <property type="entry name" value="ESTRADIOL 17-BETA-DEHYDROGENASE 8-RELATED"/>
    <property type="match status" value="1"/>
</dbReference>
<dbReference type="PANTHER" id="PTHR24321">
    <property type="entry name" value="DEHYDROGENASES, SHORT CHAIN"/>
    <property type="match status" value="1"/>
</dbReference>